<name>A0A9W8I8Z4_9FUNG</name>
<dbReference type="PANTHER" id="PTHR41390:SF1">
    <property type="entry name" value="NADH-UBIQUINONE OXIDOREDUCTASE 213 KDA SUBUNIT"/>
    <property type="match status" value="1"/>
</dbReference>
<keyword evidence="2" id="KW-0812">Transmembrane</keyword>
<evidence type="ECO:0000313" key="3">
    <source>
        <dbReference type="EMBL" id="KAJ2851055.1"/>
    </source>
</evidence>
<evidence type="ECO:0000313" key="4">
    <source>
        <dbReference type="Proteomes" id="UP001139887"/>
    </source>
</evidence>
<evidence type="ECO:0000256" key="1">
    <source>
        <dbReference type="SAM" id="Coils"/>
    </source>
</evidence>
<proteinExistence type="predicted"/>
<keyword evidence="2" id="KW-0472">Membrane</keyword>
<dbReference type="AlphaFoldDB" id="A0A9W8I8Z4"/>
<keyword evidence="2" id="KW-1133">Transmembrane helix</keyword>
<keyword evidence="1" id="KW-0175">Coiled coil</keyword>
<feature type="transmembrane region" description="Helical" evidence="2">
    <location>
        <begin position="115"/>
        <end position="135"/>
    </location>
</feature>
<dbReference type="Proteomes" id="UP001139887">
    <property type="component" value="Unassembled WGS sequence"/>
</dbReference>
<feature type="transmembrane region" description="Helical" evidence="2">
    <location>
        <begin position="15"/>
        <end position="35"/>
    </location>
</feature>
<sequence length="234" mass="26199">MNAGVLGDSSAQKRILWGTFGMSATGALVGLNLAILKNLQPISRHTLTMSANWALYGLLFLSTRELLLAEQHDKNLALNLPDSRTRAADQLFSSTFAGAFTGSSLALVRRRTKAAAASGALFFGAVSLVGQWAVIKINQKRQQWIMQKMGLLPQPNASSDQSTSWAARFRRAVWKDPVLLLPSWFPLRRISSDEYRSILLARREELVFEKRELSNAIDDMDRREQELLRRLADL</sequence>
<dbReference type="OrthoDB" id="5565730at2759"/>
<evidence type="ECO:0000256" key="2">
    <source>
        <dbReference type="SAM" id="Phobius"/>
    </source>
</evidence>
<organism evidence="3 4">
    <name type="scientific">Coemansia brasiliensis</name>
    <dbReference type="NCBI Taxonomy" id="2650707"/>
    <lineage>
        <taxon>Eukaryota</taxon>
        <taxon>Fungi</taxon>
        <taxon>Fungi incertae sedis</taxon>
        <taxon>Zoopagomycota</taxon>
        <taxon>Kickxellomycotina</taxon>
        <taxon>Kickxellomycetes</taxon>
        <taxon>Kickxellales</taxon>
        <taxon>Kickxellaceae</taxon>
        <taxon>Coemansia</taxon>
    </lineage>
</organism>
<comment type="caution">
    <text evidence="3">The sequence shown here is derived from an EMBL/GenBank/DDBJ whole genome shotgun (WGS) entry which is preliminary data.</text>
</comment>
<protein>
    <submittedName>
        <fullName evidence="3">Uncharacterized protein</fullName>
    </submittedName>
</protein>
<reference evidence="3" key="1">
    <citation type="submission" date="2022-07" db="EMBL/GenBank/DDBJ databases">
        <title>Phylogenomic reconstructions and comparative analyses of Kickxellomycotina fungi.</title>
        <authorList>
            <person name="Reynolds N.K."/>
            <person name="Stajich J.E."/>
            <person name="Barry K."/>
            <person name="Grigoriev I.V."/>
            <person name="Crous P."/>
            <person name="Smith M.E."/>
        </authorList>
    </citation>
    <scope>NUCLEOTIDE SEQUENCE</scope>
    <source>
        <strain evidence="3">NRRL 1566</strain>
    </source>
</reference>
<keyword evidence="4" id="KW-1185">Reference proteome</keyword>
<feature type="coiled-coil region" evidence="1">
    <location>
        <begin position="203"/>
        <end position="230"/>
    </location>
</feature>
<dbReference type="EMBL" id="JANBUW010000018">
    <property type="protein sequence ID" value="KAJ2851055.1"/>
    <property type="molecule type" value="Genomic_DNA"/>
</dbReference>
<accession>A0A9W8I8Z4</accession>
<dbReference type="PANTHER" id="PTHR41390">
    <property type="entry name" value="CHROMOSOME 7, WHOLE GENOME SHOTGUN SEQUENCE"/>
    <property type="match status" value="1"/>
</dbReference>
<gene>
    <name evidence="3" type="ORF">IWW36_001402</name>
</gene>